<dbReference type="InterPro" id="IPR004839">
    <property type="entry name" value="Aminotransferase_I/II_large"/>
</dbReference>
<sequence>MYEFSQKALGTRPSAIREIIKNMNDPSMISFAGGNPAVECFPIEEIKKYSAKILEEQPVRMLLYGTTEGVPSLRESALAFANRYGRISTAEDDIAILTGSQQAMDFTARVFCNEGDTVVAEDPSFVGALNSFRAYGAKTVGVPMEDDGVDIAALEKAFAAVPKPKLFYVIPNFQNPTGLVTSAAKRQVIYDLAVKYDVPVLEDNPYGELRFEGEYIPPIKSLDQKGLVLYCGSFSKILAPGMRLAYIIANREIVEKLVTVKQCSDTHTNSWSQMVCDEWLRHSDTEAHIRAIRRVYERKCRLMLAEMDREFDQRVRYTRPSGGMFLWATLPKGVDMTAFVLEAQRRKVAVVPGSAFLCDEDGSTQCFRLNYSTPSDEDIVKGIGILGGLTREVCAGL</sequence>
<evidence type="ECO:0000256" key="6">
    <source>
        <dbReference type="ARBA" id="ARBA00022898"/>
    </source>
</evidence>
<dbReference type="CDD" id="cd00609">
    <property type="entry name" value="AAT_like"/>
    <property type="match status" value="1"/>
</dbReference>
<evidence type="ECO:0000256" key="5">
    <source>
        <dbReference type="ARBA" id="ARBA00022679"/>
    </source>
</evidence>
<dbReference type="Pfam" id="PF00155">
    <property type="entry name" value="Aminotran_1_2"/>
    <property type="match status" value="1"/>
</dbReference>
<evidence type="ECO:0000256" key="1">
    <source>
        <dbReference type="ARBA" id="ARBA00001933"/>
    </source>
</evidence>
<dbReference type="AlphaFoldDB" id="A0A923IE23"/>
<dbReference type="EMBL" id="JACONZ010000001">
    <property type="protein sequence ID" value="MBC5580757.1"/>
    <property type="molecule type" value="Genomic_DNA"/>
</dbReference>
<proteinExistence type="inferred from homology"/>
<evidence type="ECO:0000313" key="8">
    <source>
        <dbReference type="EMBL" id="MBC5580757.1"/>
    </source>
</evidence>
<evidence type="ECO:0000256" key="2">
    <source>
        <dbReference type="ARBA" id="ARBA00007441"/>
    </source>
</evidence>
<protein>
    <submittedName>
        <fullName evidence="8">PLP-dependent aminotransferase family protein</fullName>
    </submittedName>
</protein>
<dbReference type="Gene3D" id="3.90.1150.10">
    <property type="entry name" value="Aspartate Aminotransferase, domain 1"/>
    <property type="match status" value="1"/>
</dbReference>
<organism evidence="8 9">
    <name type="scientific">Anaerofilum hominis</name>
    <dbReference type="NCBI Taxonomy" id="2763016"/>
    <lineage>
        <taxon>Bacteria</taxon>
        <taxon>Bacillati</taxon>
        <taxon>Bacillota</taxon>
        <taxon>Clostridia</taxon>
        <taxon>Eubacteriales</taxon>
        <taxon>Oscillospiraceae</taxon>
        <taxon>Anaerofilum</taxon>
    </lineage>
</organism>
<comment type="cofactor">
    <cofactor evidence="1">
        <name>pyridoxal 5'-phosphate</name>
        <dbReference type="ChEBI" id="CHEBI:597326"/>
    </cofactor>
</comment>
<dbReference type="RefSeq" id="WP_186887087.1">
    <property type="nucleotide sequence ID" value="NZ_JACONZ010000001.1"/>
</dbReference>
<dbReference type="InterPro" id="IPR015421">
    <property type="entry name" value="PyrdxlP-dep_Trfase_major"/>
</dbReference>
<dbReference type="InterPro" id="IPR050859">
    <property type="entry name" value="Class-I_PLP-dep_aminotransf"/>
</dbReference>
<keyword evidence="5" id="KW-0808">Transferase</keyword>
<dbReference type="PANTHER" id="PTHR42790">
    <property type="entry name" value="AMINOTRANSFERASE"/>
    <property type="match status" value="1"/>
</dbReference>
<dbReference type="GO" id="GO:0030170">
    <property type="term" value="F:pyridoxal phosphate binding"/>
    <property type="evidence" value="ECO:0007669"/>
    <property type="project" value="InterPro"/>
</dbReference>
<evidence type="ECO:0000256" key="3">
    <source>
        <dbReference type="ARBA" id="ARBA00011738"/>
    </source>
</evidence>
<feature type="domain" description="Aminotransferase class I/classII large" evidence="7">
    <location>
        <begin position="29"/>
        <end position="379"/>
    </location>
</feature>
<dbReference type="InterPro" id="IPR015422">
    <property type="entry name" value="PyrdxlP-dep_Trfase_small"/>
</dbReference>
<keyword evidence="6" id="KW-0663">Pyridoxal phosphate</keyword>
<comment type="caution">
    <text evidence="8">The sequence shown here is derived from an EMBL/GenBank/DDBJ whole genome shotgun (WGS) entry which is preliminary data.</text>
</comment>
<gene>
    <name evidence="8" type="ORF">H8S23_04500</name>
</gene>
<comment type="subunit">
    <text evidence="3">Homodimer.</text>
</comment>
<dbReference type="SUPFAM" id="SSF53383">
    <property type="entry name" value="PLP-dependent transferases"/>
    <property type="match status" value="1"/>
</dbReference>
<dbReference type="Proteomes" id="UP000659630">
    <property type="component" value="Unassembled WGS sequence"/>
</dbReference>
<dbReference type="PANTHER" id="PTHR42790:SF19">
    <property type="entry name" value="KYNURENINE_ALPHA-AMINOADIPATE AMINOTRANSFERASE, MITOCHONDRIAL"/>
    <property type="match status" value="1"/>
</dbReference>
<evidence type="ECO:0000256" key="4">
    <source>
        <dbReference type="ARBA" id="ARBA00022576"/>
    </source>
</evidence>
<dbReference type="Gene3D" id="3.40.640.10">
    <property type="entry name" value="Type I PLP-dependent aspartate aminotransferase-like (Major domain)"/>
    <property type="match status" value="1"/>
</dbReference>
<accession>A0A923IE23</accession>
<reference evidence="8" key="1">
    <citation type="submission" date="2020-08" db="EMBL/GenBank/DDBJ databases">
        <title>Genome public.</title>
        <authorList>
            <person name="Liu C."/>
            <person name="Sun Q."/>
        </authorList>
    </citation>
    <scope>NUCLEOTIDE SEQUENCE</scope>
    <source>
        <strain evidence="8">BX8</strain>
    </source>
</reference>
<evidence type="ECO:0000259" key="7">
    <source>
        <dbReference type="Pfam" id="PF00155"/>
    </source>
</evidence>
<dbReference type="InterPro" id="IPR015424">
    <property type="entry name" value="PyrdxlP-dep_Trfase"/>
</dbReference>
<dbReference type="FunFam" id="3.40.640.10:FF:000053">
    <property type="entry name" value="Aminotransferase, class I"/>
    <property type="match status" value="1"/>
</dbReference>
<evidence type="ECO:0000313" key="9">
    <source>
        <dbReference type="Proteomes" id="UP000659630"/>
    </source>
</evidence>
<dbReference type="GO" id="GO:1901605">
    <property type="term" value="P:alpha-amino acid metabolic process"/>
    <property type="evidence" value="ECO:0007669"/>
    <property type="project" value="TreeGrafter"/>
</dbReference>
<keyword evidence="4 8" id="KW-0032">Aminotransferase</keyword>
<name>A0A923IE23_9FIRM</name>
<keyword evidence="9" id="KW-1185">Reference proteome</keyword>
<comment type="similarity">
    <text evidence="2">Belongs to the class-I pyridoxal-phosphate-dependent aminotransferase family.</text>
</comment>
<dbReference type="GO" id="GO:0008483">
    <property type="term" value="F:transaminase activity"/>
    <property type="evidence" value="ECO:0007669"/>
    <property type="project" value="UniProtKB-KW"/>
</dbReference>